<feature type="non-terminal residue" evidence="1">
    <location>
        <position position="1"/>
    </location>
</feature>
<sequence length="219" mass="23619">QLKEIIAHLKESGGRLVVQRGVRIGFDGGVYFGDGESNIRSAESKGSYLDSIQIMQNATGGTFEINEMNCCAENYGPEKDEKVLHLRGFETEMPKRAKGLGFHDLNENNVVEFVGGGGEVVGEKIVIVKPPFVDVSGMIKALKLGGAEVRVAEPPNRSPSTADLCFLMKASHLMGNSMSSFVQEAIFLGGSTSSTLYAVGEDAKIEEWGRGEVRIMPGF</sequence>
<protein>
    <submittedName>
        <fullName evidence="1">Uncharacterized protein</fullName>
    </submittedName>
</protein>
<organism evidence="1 2">
    <name type="scientific">Triparma retinervis</name>
    <dbReference type="NCBI Taxonomy" id="2557542"/>
    <lineage>
        <taxon>Eukaryota</taxon>
        <taxon>Sar</taxon>
        <taxon>Stramenopiles</taxon>
        <taxon>Ochrophyta</taxon>
        <taxon>Bolidophyceae</taxon>
        <taxon>Parmales</taxon>
        <taxon>Triparmaceae</taxon>
        <taxon>Triparma</taxon>
    </lineage>
</organism>
<keyword evidence="2" id="KW-1185">Reference proteome</keyword>
<proteinExistence type="predicted"/>
<name>A0A9W7L2P0_9STRA</name>
<evidence type="ECO:0000313" key="2">
    <source>
        <dbReference type="Proteomes" id="UP001165082"/>
    </source>
</evidence>
<comment type="caution">
    <text evidence="1">The sequence shown here is derived from an EMBL/GenBank/DDBJ whole genome shotgun (WGS) entry which is preliminary data.</text>
</comment>
<dbReference type="OrthoDB" id="10457105at2759"/>
<accession>A0A9W7L2P0</accession>
<dbReference type="Proteomes" id="UP001165082">
    <property type="component" value="Unassembled WGS sequence"/>
</dbReference>
<dbReference type="EMBL" id="BRXZ01008419">
    <property type="protein sequence ID" value="GMI26004.1"/>
    <property type="molecule type" value="Genomic_DNA"/>
</dbReference>
<gene>
    <name evidence="1" type="ORF">TrRE_jg584</name>
</gene>
<reference evidence="1" key="1">
    <citation type="submission" date="2022-07" db="EMBL/GenBank/DDBJ databases">
        <title>Genome analysis of Parmales, a sister group of diatoms, reveals the evolutionary specialization of diatoms from phago-mixotrophs to photoautotrophs.</title>
        <authorList>
            <person name="Ban H."/>
            <person name="Sato S."/>
            <person name="Yoshikawa S."/>
            <person name="Kazumasa Y."/>
            <person name="Nakamura Y."/>
            <person name="Ichinomiya M."/>
            <person name="Saitoh K."/>
            <person name="Sato N."/>
            <person name="Blanc-Mathieu R."/>
            <person name="Endo H."/>
            <person name="Kuwata A."/>
            <person name="Ogata H."/>
        </authorList>
    </citation>
    <scope>NUCLEOTIDE SEQUENCE</scope>
</reference>
<dbReference type="AlphaFoldDB" id="A0A9W7L2P0"/>
<evidence type="ECO:0000313" key="1">
    <source>
        <dbReference type="EMBL" id="GMI26004.1"/>
    </source>
</evidence>